<reference evidence="1" key="1">
    <citation type="submission" date="2021-02" db="EMBL/GenBank/DDBJ databases">
        <authorList>
            <person name="Nowell W R."/>
        </authorList>
    </citation>
    <scope>NUCLEOTIDE SEQUENCE</scope>
</reference>
<sequence>MKVTTSISGTYKFKDTGAIDSYAFLYTNYSESLAACENLLIESDDLNHTAFQYEFQYRLQSNQTYILNSSTYSPLITGGLNIVTIGPDSIDSNRILSFSGPLCKLTKILSIFRYRVLSAFMYTNLTDGASWNLIHSGITGLSTILYRQTCGGIQYFCSTIQYASYQVIITAKCAATNAVQHSEVRLYGY</sequence>
<dbReference type="AlphaFoldDB" id="A0A815L7D7"/>
<name>A0A815L7D7_ADIRI</name>
<accession>A0A815L7D7</accession>
<gene>
    <name evidence="1" type="ORF">XAT740_LOCUS34421</name>
</gene>
<evidence type="ECO:0000313" key="1">
    <source>
        <dbReference type="EMBL" id="CAF1406144.1"/>
    </source>
</evidence>
<protein>
    <submittedName>
        <fullName evidence="1">Uncharacterized protein</fullName>
    </submittedName>
</protein>
<keyword evidence="2" id="KW-1185">Reference proteome</keyword>
<comment type="caution">
    <text evidence="1">The sequence shown here is derived from an EMBL/GenBank/DDBJ whole genome shotgun (WGS) entry which is preliminary data.</text>
</comment>
<proteinExistence type="predicted"/>
<evidence type="ECO:0000313" key="2">
    <source>
        <dbReference type="Proteomes" id="UP000663828"/>
    </source>
</evidence>
<organism evidence="1 2">
    <name type="scientific">Adineta ricciae</name>
    <name type="common">Rotifer</name>
    <dbReference type="NCBI Taxonomy" id="249248"/>
    <lineage>
        <taxon>Eukaryota</taxon>
        <taxon>Metazoa</taxon>
        <taxon>Spiralia</taxon>
        <taxon>Gnathifera</taxon>
        <taxon>Rotifera</taxon>
        <taxon>Eurotatoria</taxon>
        <taxon>Bdelloidea</taxon>
        <taxon>Adinetida</taxon>
        <taxon>Adinetidae</taxon>
        <taxon>Adineta</taxon>
    </lineage>
</organism>
<dbReference type="EMBL" id="CAJNOR010003361">
    <property type="protein sequence ID" value="CAF1406144.1"/>
    <property type="molecule type" value="Genomic_DNA"/>
</dbReference>
<dbReference type="Proteomes" id="UP000663828">
    <property type="component" value="Unassembled WGS sequence"/>
</dbReference>